<organism evidence="1 2">
    <name type="scientific">Gossypium stocksii</name>
    <dbReference type="NCBI Taxonomy" id="47602"/>
    <lineage>
        <taxon>Eukaryota</taxon>
        <taxon>Viridiplantae</taxon>
        <taxon>Streptophyta</taxon>
        <taxon>Embryophyta</taxon>
        <taxon>Tracheophyta</taxon>
        <taxon>Spermatophyta</taxon>
        <taxon>Magnoliopsida</taxon>
        <taxon>eudicotyledons</taxon>
        <taxon>Gunneridae</taxon>
        <taxon>Pentapetalae</taxon>
        <taxon>rosids</taxon>
        <taxon>malvids</taxon>
        <taxon>Malvales</taxon>
        <taxon>Malvaceae</taxon>
        <taxon>Malvoideae</taxon>
        <taxon>Gossypium</taxon>
    </lineage>
</organism>
<dbReference type="OrthoDB" id="1001830at2759"/>
<evidence type="ECO:0000313" key="2">
    <source>
        <dbReference type="Proteomes" id="UP000828251"/>
    </source>
</evidence>
<sequence>MSLLARILKAKYYPNSNFLNLDLRSLPSYTWKSIWAAKRLLPSGLRWRVGNGHNIRIEEDVWVPNVDELVIKRIAIRPNVTKVVDLIDAKNRVWKSELISNTFSDEVAQKILLIPLAHIPHEDFLSWRGEASGEYTMRSGYKILLQRNGNYRP</sequence>
<dbReference type="EMBL" id="JAIQCV010000007">
    <property type="protein sequence ID" value="KAH1082551.1"/>
    <property type="molecule type" value="Genomic_DNA"/>
</dbReference>
<feature type="non-terminal residue" evidence="1">
    <location>
        <position position="153"/>
    </location>
</feature>
<evidence type="ECO:0000313" key="1">
    <source>
        <dbReference type="EMBL" id="KAH1082551.1"/>
    </source>
</evidence>
<gene>
    <name evidence="1" type="ORF">J1N35_022312</name>
</gene>
<proteinExistence type="predicted"/>
<dbReference type="Proteomes" id="UP000828251">
    <property type="component" value="Unassembled WGS sequence"/>
</dbReference>
<name>A0A9D4A112_9ROSI</name>
<dbReference type="AlphaFoldDB" id="A0A9D4A112"/>
<comment type="caution">
    <text evidence="1">The sequence shown here is derived from an EMBL/GenBank/DDBJ whole genome shotgun (WGS) entry which is preliminary data.</text>
</comment>
<keyword evidence="2" id="KW-1185">Reference proteome</keyword>
<accession>A0A9D4A112</accession>
<protein>
    <submittedName>
        <fullName evidence="1">Uncharacterized protein</fullName>
    </submittedName>
</protein>
<reference evidence="1 2" key="1">
    <citation type="journal article" date="2021" name="Plant Biotechnol. J.">
        <title>Multi-omics assisted identification of the key and species-specific regulatory components of drought-tolerant mechanisms in Gossypium stocksii.</title>
        <authorList>
            <person name="Yu D."/>
            <person name="Ke L."/>
            <person name="Zhang D."/>
            <person name="Wu Y."/>
            <person name="Sun Y."/>
            <person name="Mei J."/>
            <person name="Sun J."/>
            <person name="Sun Y."/>
        </authorList>
    </citation>
    <scope>NUCLEOTIDE SEQUENCE [LARGE SCALE GENOMIC DNA]</scope>
    <source>
        <strain evidence="2">cv. E1</strain>
        <tissue evidence="1">Leaf</tissue>
    </source>
</reference>